<keyword evidence="2" id="KW-0808">Transferase</keyword>
<dbReference type="Pfam" id="PF00078">
    <property type="entry name" value="RVT_1"/>
    <property type="match status" value="1"/>
</dbReference>
<keyword evidence="2" id="KW-0548">Nucleotidyltransferase</keyword>
<dbReference type="RefSeq" id="WP_342758217.1">
    <property type="nucleotide sequence ID" value="NZ_CP146256.1"/>
</dbReference>
<proteinExistence type="predicted"/>
<dbReference type="SUPFAM" id="SSF56672">
    <property type="entry name" value="DNA/RNA polymerases"/>
    <property type="match status" value="1"/>
</dbReference>
<gene>
    <name evidence="2" type="ORF">V6984_02365</name>
</gene>
<accession>A0ABZ3EWJ6</accession>
<organism evidence="2 3">
    <name type="scientific">Kineothrix sedimenti</name>
    <dbReference type="NCBI Taxonomy" id="3123317"/>
    <lineage>
        <taxon>Bacteria</taxon>
        <taxon>Bacillati</taxon>
        <taxon>Bacillota</taxon>
        <taxon>Clostridia</taxon>
        <taxon>Lachnospirales</taxon>
        <taxon>Lachnospiraceae</taxon>
        <taxon>Kineothrix</taxon>
    </lineage>
</organism>
<dbReference type="EMBL" id="CP146256">
    <property type="protein sequence ID" value="XAH74628.1"/>
    <property type="molecule type" value="Genomic_DNA"/>
</dbReference>
<evidence type="ECO:0000313" key="3">
    <source>
        <dbReference type="Proteomes" id="UP001451571"/>
    </source>
</evidence>
<evidence type="ECO:0000313" key="2">
    <source>
        <dbReference type="EMBL" id="XAH74628.1"/>
    </source>
</evidence>
<dbReference type="PANTHER" id="PTHR34047:SF7">
    <property type="entry name" value="RNA-DIRECTED DNA POLYMERASE"/>
    <property type="match status" value="1"/>
</dbReference>
<reference evidence="2 3" key="1">
    <citation type="submission" date="2024-02" db="EMBL/GenBank/DDBJ databases">
        <title>Bacterial strain from lacustrine sediment.</title>
        <authorList>
            <person name="Petit C."/>
            <person name="Fadhlaoui K."/>
        </authorList>
    </citation>
    <scope>NUCLEOTIDE SEQUENCE [LARGE SCALE GENOMIC DNA]</scope>
    <source>
        <strain evidence="2 3">IPX-CK</strain>
    </source>
</reference>
<keyword evidence="3" id="KW-1185">Reference proteome</keyword>
<name>A0ABZ3EWJ6_9FIRM</name>
<dbReference type="InterPro" id="IPR000477">
    <property type="entry name" value="RT_dom"/>
</dbReference>
<feature type="domain" description="Reverse transcriptase" evidence="1">
    <location>
        <begin position="330"/>
        <end position="587"/>
    </location>
</feature>
<evidence type="ECO:0000259" key="1">
    <source>
        <dbReference type="PROSITE" id="PS50878"/>
    </source>
</evidence>
<dbReference type="Proteomes" id="UP001451571">
    <property type="component" value="Chromosome"/>
</dbReference>
<dbReference type="Gene3D" id="3.30.70.270">
    <property type="match status" value="1"/>
</dbReference>
<dbReference type="InterPro" id="IPR043128">
    <property type="entry name" value="Rev_trsase/Diguanyl_cyclase"/>
</dbReference>
<dbReference type="PROSITE" id="PS50878">
    <property type="entry name" value="RT_POL"/>
    <property type="match status" value="1"/>
</dbReference>
<keyword evidence="2" id="KW-0695">RNA-directed DNA polymerase</keyword>
<sequence>MLEDKMYLGSLANIIINTRPLVFLCGPYIDEDDKKDRRNILRKYFNEFKEETTYKKELIQITPYALVIDKLFDSKKLEEEMNVTLIEEIVAACAFKNYIFIDTMSTALELGLFSNSYAQNKTTALLPSDYSLFKPSVGYFVTETMNKSQNITLCKYKNRRYNKVIDDGKYVIENLIGFKSNKVPREIENEIKLDFTGDINKYLISMLFTSNINESDKIYFEINNNQLEILIPAKNLFYLVNKYSNTDTIYTVVLEYFKQNICHNTPEYMKIFYLIKKKKMRMILRSSFEYSFDEVVKNMEYLISTIKRNSIFPQKFKKLEYKEIDRFKNYNRTNFYELIGFNSAEIYRIKKIYQTKAKAITHKKLCINGKSRKIDMYKGTSEGYELRNIHKKIVDGLSDIVDLNSKSYAYCNKKSILDCVKNHIDSQYFLKLDICSFFNSISKRNLNKILKMVLSDNGSEMYLSNLTGKTAVYKSSVINEWNEVEKILDLCFVNGKLSLGLVSSPMLSNIYMDYFDRRFCDKFPGLKYTRYSDDILISSDENFDVGAVKQYIVEELKLLKLTINLKKTNYFRIQEPGDHIKFLGLNIVQGKKNNYVTVGKKYIKLVSKNVTEYLRGESKLKKSQLIGQIEYLRFISIEDYDSFTKIFKIKTGNEFDYDKFKNIYRLT</sequence>
<protein>
    <submittedName>
        <fullName evidence="2">Reverse transcriptase domain-containing protein</fullName>
    </submittedName>
</protein>
<dbReference type="PANTHER" id="PTHR34047">
    <property type="entry name" value="NUCLEAR INTRON MATURASE 1, MITOCHONDRIAL-RELATED"/>
    <property type="match status" value="1"/>
</dbReference>
<dbReference type="InterPro" id="IPR051083">
    <property type="entry name" value="GrpII_Intron_Splice-Mob/Def"/>
</dbReference>
<dbReference type="GO" id="GO:0003964">
    <property type="term" value="F:RNA-directed DNA polymerase activity"/>
    <property type="evidence" value="ECO:0007669"/>
    <property type="project" value="UniProtKB-KW"/>
</dbReference>
<dbReference type="InterPro" id="IPR043502">
    <property type="entry name" value="DNA/RNA_pol_sf"/>
</dbReference>